<comment type="caution">
    <text evidence="1">The sequence shown here is derived from an EMBL/GenBank/DDBJ whole genome shotgun (WGS) entry which is preliminary data.</text>
</comment>
<protein>
    <submittedName>
        <fullName evidence="1">Uncharacterized protein</fullName>
    </submittedName>
</protein>
<keyword evidence="2" id="KW-1185">Reference proteome</keyword>
<dbReference type="Proteomes" id="UP001499930">
    <property type="component" value="Unassembled WGS sequence"/>
</dbReference>
<name>A0ABP6LD31_9ACTN</name>
<dbReference type="EMBL" id="BAAAWD010000028">
    <property type="protein sequence ID" value="GAA3037892.1"/>
    <property type="molecule type" value="Genomic_DNA"/>
</dbReference>
<gene>
    <name evidence="1" type="ORF">GCM10017559_77320</name>
</gene>
<organism evidence="1 2">
    <name type="scientific">Streptosporangium longisporum</name>
    <dbReference type="NCBI Taxonomy" id="46187"/>
    <lineage>
        <taxon>Bacteria</taxon>
        <taxon>Bacillati</taxon>
        <taxon>Actinomycetota</taxon>
        <taxon>Actinomycetes</taxon>
        <taxon>Streptosporangiales</taxon>
        <taxon>Streptosporangiaceae</taxon>
        <taxon>Streptosporangium</taxon>
    </lineage>
</organism>
<sequence>MLGGGGAEVQAAEERRAVRSFLQLLGLAPEVVAQPLGAVAVARDPLADDDVQPCPVDHPADGRLALRQVGPLDVESVAESVAESTVDFPVESVVGPAGSGTGHHASPLSVNSVNILTELTAC</sequence>
<evidence type="ECO:0000313" key="2">
    <source>
        <dbReference type="Proteomes" id="UP001499930"/>
    </source>
</evidence>
<accession>A0ABP6LD31</accession>
<proteinExistence type="predicted"/>
<reference evidence="2" key="1">
    <citation type="journal article" date="2019" name="Int. J. Syst. Evol. Microbiol.">
        <title>The Global Catalogue of Microorganisms (GCM) 10K type strain sequencing project: providing services to taxonomists for standard genome sequencing and annotation.</title>
        <authorList>
            <consortium name="The Broad Institute Genomics Platform"/>
            <consortium name="The Broad Institute Genome Sequencing Center for Infectious Disease"/>
            <person name="Wu L."/>
            <person name="Ma J."/>
        </authorList>
    </citation>
    <scope>NUCLEOTIDE SEQUENCE [LARGE SCALE GENOMIC DNA]</scope>
    <source>
        <strain evidence="2">JCM 3106</strain>
    </source>
</reference>
<evidence type="ECO:0000313" key="1">
    <source>
        <dbReference type="EMBL" id="GAA3037892.1"/>
    </source>
</evidence>